<keyword evidence="2 4" id="KW-0732">Signal</keyword>
<dbReference type="InterPro" id="IPR005084">
    <property type="entry name" value="CBM6"/>
</dbReference>
<evidence type="ECO:0000313" key="7">
    <source>
        <dbReference type="EMBL" id="GAD01787.1"/>
    </source>
</evidence>
<feature type="compositionally biased region" description="Polar residues" evidence="3">
    <location>
        <begin position="351"/>
        <end position="364"/>
    </location>
</feature>
<reference evidence="7" key="1">
    <citation type="journal article" date="2013" name="Genome Announc.">
        <title>Draft Genome Sequence of Agarivorans albus Strain MKT 106T, an Agarolytic Marine Bacterium.</title>
        <authorList>
            <person name="Yasuike M."/>
            <person name="Nakamura Y."/>
            <person name="Kai W."/>
            <person name="Fujiwara A."/>
            <person name="Fukui Y."/>
            <person name="Satomi M."/>
            <person name="Sano M."/>
        </authorList>
    </citation>
    <scope>NUCLEOTIDE SEQUENCE [LARGE SCALE GENOMIC DNA]</scope>
</reference>
<dbReference type="GO" id="GO:0005509">
    <property type="term" value="F:calcium ion binding"/>
    <property type="evidence" value="ECO:0007669"/>
    <property type="project" value="InterPro"/>
</dbReference>
<accession>R9PKB5</accession>
<proteinExistence type="inferred from homology"/>
<dbReference type="GO" id="GO:0005975">
    <property type="term" value="P:carbohydrate metabolic process"/>
    <property type="evidence" value="ECO:0007669"/>
    <property type="project" value="InterPro"/>
</dbReference>
<protein>
    <submittedName>
        <fullName evidence="7">Major porin and structural outer membrane porin OprF</fullName>
    </submittedName>
</protein>
<comment type="similarity">
    <text evidence="1">Belongs to the glycosyl hydrolase 16 family.</text>
</comment>
<dbReference type="PROSITE" id="PS51175">
    <property type="entry name" value="CBM6"/>
    <property type="match status" value="1"/>
</dbReference>
<dbReference type="AlphaFoldDB" id="R9PKB5"/>
<feature type="domain" description="GH16" evidence="6">
    <location>
        <begin position="414"/>
        <end position="670"/>
    </location>
</feature>
<feature type="domain" description="CBM6" evidence="5">
    <location>
        <begin position="184"/>
        <end position="318"/>
    </location>
</feature>
<dbReference type="Gene3D" id="2.60.120.200">
    <property type="match status" value="1"/>
</dbReference>
<dbReference type="CDD" id="cd04079">
    <property type="entry name" value="CBM6_agarase-like"/>
    <property type="match status" value="1"/>
</dbReference>
<dbReference type="InterPro" id="IPR006584">
    <property type="entry name" value="Cellulose-bd_IV"/>
</dbReference>
<evidence type="ECO:0000259" key="5">
    <source>
        <dbReference type="PROSITE" id="PS51175"/>
    </source>
</evidence>
<evidence type="ECO:0000256" key="1">
    <source>
        <dbReference type="ARBA" id="ARBA00006865"/>
    </source>
</evidence>
<dbReference type="SUPFAM" id="SSF49899">
    <property type="entry name" value="Concanavalin A-like lectins/glucanases"/>
    <property type="match status" value="1"/>
</dbReference>
<dbReference type="SMART" id="SM00458">
    <property type="entry name" value="RICIN"/>
    <property type="match status" value="1"/>
</dbReference>
<dbReference type="Gene3D" id="4.10.1080.10">
    <property type="entry name" value="TSP type-3 repeat"/>
    <property type="match status" value="1"/>
</dbReference>
<dbReference type="EMBL" id="BARX01000010">
    <property type="protein sequence ID" value="GAD01787.1"/>
    <property type="molecule type" value="Genomic_DNA"/>
</dbReference>
<dbReference type="Pfam" id="PF02412">
    <property type="entry name" value="TSP_3"/>
    <property type="match status" value="2"/>
</dbReference>
<dbReference type="InterPro" id="IPR013320">
    <property type="entry name" value="ConA-like_dom_sf"/>
</dbReference>
<feature type="chain" id="PRO_5004487946" evidence="4">
    <location>
        <begin position="26"/>
        <end position="670"/>
    </location>
</feature>
<dbReference type="PROSITE" id="PS50231">
    <property type="entry name" value="RICIN_B_LECTIN"/>
    <property type="match status" value="1"/>
</dbReference>
<dbReference type="InterPro" id="IPR028974">
    <property type="entry name" value="TSP_type-3_rpt"/>
</dbReference>
<dbReference type="Pfam" id="PF03422">
    <property type="entry name" value="CBM_6"/>
    <property type="match status" value="1"/>
</dbReference>
<dbReference type="SUPFAM" id="SSF103647">
    <property type="entry name" value="TSP type-3 repeat"/>
    <property type="match status" value="1"/>
</dbReference>
<evidence type="ECO:0000259" key="6">
    <source>
        <dbReference type="PROSITE" id="PS51762"/>
    </source>
</evidence>
<evidence type="ECO:0000256" key="2">
    <source>
        <dbReference type="ARBA" id="ARBA00022729"/>
    </source>
</evidence>
<keyword evidence="8" id="KW-1185">Reference proteome</keyword>
<evidence type="ECO:0000256" key="3">
    <source>
        <dbReference type="SAM" id="MobiDB-lite"/>
    </source>
</evidence>
<dbReference type="InterPro" id="IPR008979">
    <property type="entry name" value="Galactose-bd-like_sf"/>
</dbReference>
<comment type="caution">
    <text evidence="7">The sequence shown here is derived from an EMBL/GenBank/DDBJ whole genome shotgun (WGS) entry which is preliminary data.</text>
</comment>
<name>R9PKB5_AGAAL</name>
<gene>
    <name evidence="7" type="ORF">AALB_1867</name>
</gene>
<feature type="region of interest" description="Disordered" evidence="3">
    <location>
        <begin position="351"/>
        <end position="371"/>
    </location>
</feature>
<dbReference type="SMART" id="SM00606">
    <property type="entry name" value="CBD_IV"/>
    <property type="match status" value="1"/>
</dbReference>
<evidence type="ECO:0000256" key="4">
    <source>
        <dbReference type="SAM" id="SignalP"/>
    </source>
</evidence>
<dbReference type="Pfam" id="PF00652">
    <property type="entry name" value="Ricin_B_lectin"/>
    <property type="match status" value="1"/>
</dbReference>
<dbReference type="InterPro" id="IPR000757">
    <property type="entry name" value="Beta-glucanase-like"/>
</dbReference>
<dbReference type="SUPFAM" id="SSF50370">
    <property type="entry name" value="Ricin B-like lectins"/>
    <property type="match status" value="1"/>
</dbReference>
<dbReference type="GO" id="GO:0030246">
    <property type="term" value="F:carbohydrate binding"/>
    <property type="evidence" value="ECO:0007669"/>
    <property type="project" value="InterPro"/>
</dbReference>
<dbReference type="InterPro" id="IPR000772">
    <property type="entry name" value="Ricin_B_lectin"/>
</dbReference>
<dbReference type="Proteomes" id="UP000014461">
    <property type="component" value="Unassembled WGS sequence"/>
</dbReference>
<dbReference type="InterPro" id="IPR003367">
    <property type="entry name" value="Thrombospondin_3-like_rpt"/>
</dbReference>
<dbReference type="SUPFAM" id="SSF49785">
    <property type="entry name" value="Galactose-binding domain-like"/>
    <property type="match status" value="1"/>
</dbReference>
<dbReference type="InterPro" id="IPR035992">
    <property type="entry name" value="Ricin_B-like_lectins"/>
</dbReference>
<sequence>MIRKNNLSLGIALAFAFSASNAVHAVTVSNADFRNVEIRHSGMCIDLTGGNTANFSGFSQWTCGENNSNQRLEFVEQGEGFYSIKTKTSQKCLEVADSNSANGARIQQLTCADASVNQQWSLQDMNNGWFKLKNRATGKCLDVAGAYTEKGSEFHQWACLADHPNQEFRFIFDENVASDPSGTITVQAAGFVSQGGSFDDNQQSPVSIYNVAGQSAINYINSGDFVDYNVEIDRAGKYQVTFNVGTAITSNVQIELLVLENGSWVSYAQASVPAYGWDNFTELSPANEVSLAAGTQKLRIHALGSNDWQWNLASFKLEWQGEPTDPVDPPLLDSDGDGVLDVNDLCPNTPANQPVNQDGCAQSQLDDDNDGVSNDVDQCPNTPPGVTVDNTGCEPNSPGVIDVNTADANLPSFVSFNNTTPLGKRWEKVESLSDEFEFWNGAKWIKTNWNYGNTPVNMLNKNSGVSDGNLWIQATLNADSPNQWFETSRVRSVAKIKFPMYTESRIKVANISAYSTFWLNNGDINNRDEIDIIEINPVPTCNCQPDFPWKMNSQYFIAKNGSTERNHGNSDNRTDLSDENTLQGVLWTDDYHVFGAWWKDEHTVQFYLNGEPVNKVTTQQPFTLEQFVIWDLWSQDSSWVGGLPQKTDLLNDNNNTMKVDWIRTWKLVDE</sequence>
<evidence type="ECO:0000313" key="8">
    <source>
        <dbReference type="Proteomes" id="UP000014461"/>
    </source>
</evidence>
<dbReference type="Gene3D" id="2.60.120.260">
    <property type="entry name" value="Galactose-binding domain-like"/>
    <property type="match status" value="1"/>
</dbReference>
<dbReference type="GO" id="GO:0007155">
    <property type="term" value="P:cell adhesion"/>
    <property type="evidence" value="ECO:0007669"/>
    <property type="project" value="InterPro"/>
</dbReference>
<dbReference type="CDD" id="cd23458">
    <property type="entry name" value="beta-trefoil_Ricin_AgaB34-like"/>
    <property type="match status" value="1"/>
</dbReference>
<feature type="signal peptide" evidence="4">
    <location>
        <begin position="1"/>
        <end position="25"/>
    </location>
</feature>
<dbReference type="PROSITE" id="PS51762">
    <property type="entry name" value="GH16_2"/>
    <property type="match status" value="1"/>
</dbReference>
<dbReference type="GO" id="GO:0004553">
    <property type="term" value="F:hydrolase activity, hydrolyzing O-glycosyl compounds"/>
    <property type="evidence" value="ECO:0007669"/>
    <property type="project" value="InterPro"/>
</dbReference>
<dbReference type="Gene3D" id="2.80.10.50">
    <property type="match status" value="1"/>
</dbReference>
<organism evidence="7 8">
    <name type="scientific">Agarivorans albus MKT 106</name>
    <dbReference type="NCBI Taxonomy" id="1331007"/>
    <lineage>
        <taxon>Bacteria</taxon>
        <taxon>Pseudomonadati</taxon>
        <taxon>Pseudomonadota</taxon>
        <taxon>Gammaproteobacteria</taxon>
        <taxon>Alteromonadales</taxon>
        <taxon>Alteromonadaceae</taxon>
        <taxon>Agarivorans</taxon>
    </lineage>
</organism>
<dbReference type="STRING" id="1331007.AALB_1867"/>